<organism evidence="3 4">
    <name type="scientific">Stylosanthes scabra</name>
    <dbReference type="NCBI Taxonomy" id="79078"/>
    <lineage>
        <taxon>Eukaryota</taxon>
        <taxon>Viridiplantae</taxon>
        <taxon>Streptophyta</taxon>
        <taxon>Embryophyta</taxon>
        <taxon>Tracheophyta</taxon>
        <taxon>Spermatophyta</taxon>
        <taxon>Magnoliopsida</taxon>
        <taxon>eudicotyledons</taxon>
        <taxon>Gunneridae</taxon>
        <taxon>Pentapetalae</taxon>
        <taxon>rosids</taxon>
        <taxon>fabids</taxon>
        <taxon>Fabales</taxon>
        <taxon>Fabaceae</taxon>
        <taxon>Papilionoideae</taxon>
        <taxon>50 kb inversion clade</taxon>
        <taxon>dalbergioids sensu lato</taxon>
        <taxon>Dalbergieae</taxon>
        <taxon>Pterocarpus clade</taxon>
        <taxon>Stylosanthes</taxon>
    </lineage>
</organism>
<accession>A0ABU6QDS3</accession>
<evidence type="ECO:0000313" key="3">
    <source>
        <dbReference type="EMBL" id="MED6110080.1"/>
    </source>
</evidence>
<dbReference type="Pfam" id="PF25829">
    <property type="entry name" value="DUF7953"/>
    <property type="match status" value="1"/>
</dbReference>
<evidence type="ECO:0000313" key="4">
    <source>
        <dbReference type="Proteomes" id="UP001341840"/>
    </source>
</evidence>
<name>A0ABU6QDS3_9FABA</name>
<dbReference type="InterPro" id="IPR057713">
    <property type="entry name" value="DUF7953"/>
</dbReference>
<evidence type="ECO:0000256" key="1">
    <source>
        <dbReference type="SAM" id="Phobius"/>
    </source>
</evidence>
<keyword evidence="1" id="KW-0472">Membrane</keyword>
<feature type="transmembrane region" description="Helical" evidence="1">
    <location>
        <begin position="242"/>
        <end position="267"/>
    </location>
</feature>
<evidence type="ECO:0000259" key="2">
    <source>
        <dbReference type="Pfam" id="PF25829"/>
    </source>
</evidence>
<gene>
    <name evidence="3" type="ORF">PIB30_039616</name>
</gene>
<keyword evidence="1" id="KW-0812">Transmembrane</keyword>
<reference evidence="3 4" key="1">
    <citation type="journal article" date="2023" name="Plants (Basel)">
        <title>Bridging the Gap: Combining Genomics and Transcriptomics Approaches to Understand Stylosanthes scabra, an Orphan Legume from the Brazilian Caatinga.</title>
        <authorList>
            <person name="Ferreira-Neto J.R.C."/>
            <person name="da Silva M.D."/>
            <person name="Binneck E."/>
            <person name="de Melo N.F."/>
            <person name="da Silva R.H."/>
            <person name="de Melo A.L.T.M."/>
            <person name="Pandolfi V."/>
            <person name="Bustamante F.O."/>
            <person name="Brasileiro-Vidal A.C."/>
            <person name="Benko-Iseppon A.M."/>
        </authorList>
    </citation>
    <scope>NUCLEOTIDE SEQUENCE [LARGE SCALE GENOMIC DNA]</scope>
    <source>
        <tissue evidence="3">Leaves</tissue>
    </source>
</reference>
<proteinExistence type="predicted"/>
<dbReference type="Proteomes" id="UP001341840">
    <property type="component" value="Unassembled WGS sequence"/>
</dbReference>
<dbReference type="PANTHER" id="PTHR33780">
    <property type="entry name" value="EXPRESSED PROTEIN"/>
    <property type="match status" value="1"/>
</dbReference>
<dbReference type="PANTHER" id="PTHR33780:SF3">
    <property type="entry name" value="EXPRESSED PROTEIN"/>
    <property type="match status" value="1"/>
</dbReference>
<feature type="transmembrane region" description="Helical" evidence="1">
    <location>
        <begin position="20"/>
        <end position="40"/>
    </location>
</feature>
<dbReference type="EMBL" id="JASCZI010000210">
    <property type="protein sequence ID" value="MED6110080.1"/>
    <property type="molecule type" value="Genomic_DNA"/>
</dbReference>
<feature type="domain" description="DUF7953" evidence="2">
    <location>
        <begin position="111"/>
        <end position="223"/>
    </location>
</feature>
<feature type="transmembrane region" description="Helical" evidence="1">
    <location>
        <begin position="90"/>
        <end position="115"/>
    </location>
</feature>
<keyword evidence="4" id="KW-1185">Reference proteome</keyword>
<keyword evidence="1" id="KW-1133">Transmembrane helix</keyword>
<comment type="caution">
    <text evidence="3">The sequence shown here is derived from an EMBL/GenBank/DDBJ whole genome shotgun (WGS) entry which is preliminary data.</text>
</comment>
<sequence>MTMSVNIDKPRKFLFNCHTLTCCEIPILFALILLFPSSVVVWRQNETTDTTFAIRHSSFASLTFFLQKFSNKLLLRLLPMLVPHPRNSRVFIAPLFFCMFHTFFTGSVLCAQVSLSSIEIFKTHEWLKVTPTVYFLCKGENKTVFPDVKKAHVFYDFNGQESWQPLTNFSSKKCKRCGFYEEDSIKSDDVFDEWEFCPSDFTTSNGEYIRFKGKEFNATFLCPECLSIPGVDSLSGEHGKKAMHVAVIVLLSGLVLAILAVGVVVAYKFWQKKRREQDQARFLKLFEDGDDIEDELGLGTVI</sequence>
<protein>
    <recommendedName>
        <fullName evidence="2">DUF7953 domain-containing protein</fullName>
    </recommendedName>
</protein>